<dbReference type="Gene3D" id="2.60.40.10">
    <property type="entry name" value="Immunoglobulins"/>
    <property type="match status" value="1"/>
</dbReference>
<keyword evidence="3" id="KW-1185">Reference proteome</keyword>
<dbReference type="EMBL" id="JBHSCL010000009">
    <property type="protein sequence ID" value="MFC4221462.1"/>
    <property type="molecule type" value="Genomic_DNA"/>
</dbReference>
<comment type="caution">
    <text evidence="2">The sequence shown here is derived from an EMBL/GenBank/DDBJ whole genome shotgun (WGS) entry which is preliminary data.</text>
</comment>
<name>A0ABV8PNC3_9FLAO</name>
<dbReference type="Pfam" id="PF14310">
    <property type="entry name" value="Fn3-like"/>
    <property type="match status" value="1"/>
</dbReference>
<sequence length="148" mass="16246">MNFYKLAFGYTSPFLVPFKEVSQDKATGLATSLETEYNFSLCGTSGNLDSSEPTFSTNNKVSPADTKASKVVSNYYQLYGVQHIKIAPNASKNVTFTLKPEVFQMVNNEGERVFEPRVFTIHVGGSSPMKRSQELGASSMSTGTITLY</sequence>
<dbReference type="Proteomes" id="UP001595841">
    <property type="component" value="Unassembled WGS sequence"/>
</dbReference>
<proteinExistence type="predicted"/>
<dbReference type="RefSeq" id="WP_379766223.1">
    <property type="nucleotide sequence ID" value="NZ_JBHSCL010000009.1"/>
</dbReference>
<accession>A0ABV8PNC3</accession>
<feature type="domain" description="Fibronectin type III-like" evidence="1">
    <location>
        <begin position="64"/>
        <end position="127"/>
    </location>
</feature>
<dbReference type="InterPro" id="IPR026891">
    <property type="entry name" value="Fn3-like"/>
</dbReference>
<protein>
    <submittedName>
        <fullName evidence="2">Fibronectin type III-like domain-contianing protein</fullName>
    </submittedName>
</protein>
<evidence type="ECO:0000313" key="3">
    <source>
        <dbReference type="Proteomes" id="UP001595841"/>
    </source>
</evidence>
<reference evidence="3" key="1">
    <citation type="journal article" date="2019" name="Int. J. Syst. Evol. Microbiol.">
        <title>The Global Catalogue of Microorganisms (GCM) 10K type strain sequencing project: providing services to taxonomists for standard genome sequencing and annotation.</title>
        <authorList>
            <consortium name="The Broad Institute Genomics Platform"/>
            <consortium name="The Broad Institute Genome Sequencing Center for Infectious Disease"/>
            <person name="Wu L."/>
            <person name="Ma J."/>
        </authorList>
    </citation>
    <scope>NUCLEOTIDE SEQUENCE [LARGE SCALE GENOMIC DNA]</scope>
    <source>
        <strain evidence="3">CGMCC 1.15774</strain>
    </source>
</reference>
<organism evidence="2 3">
    <name type="scientific">Flagellimonas marina</name>
    <dbReference type="NCBI Taxonomy" id="1775168"/>
    <lineage>
        <taxon>Bacteria</taxon>
        <taxon>Pseudomonadati</taxon>
        <taxon>Bacteroidota</taxon>
        <taxon>Flavobacteriia</taxon>
        <taxon>Flavobacteriales</taxon>
        <taxon>Flavobacteriaceae</taxon>
        <taxon>Flagellimonas</taxon>
    </lineage>
</organism>
<dbReference type="InterPro" id="IPR013783">
    <property type="entry name" value="Ig-like_fold"/>
</dbReference>
<dbReference type="SMART" id="SM01217">
    <property type="entry name" value="Fn3_like"/>
    <property type="match status" value="1"/>
</dbReference>
<evidence type="ECO:0000259" key="1">
    <source>
        <dbReference type="SMART" id="SM01217"/>
    </source>
</evidence>
<evidence type="ECO:0000313" key="2">
    <source>
        <dbReference type="EMBL" id="MFC4221462.1"/>
    </source>
</evidence>
<gene>
    <name evidence="2" type="ORF">ACFOWS_15025</name>
</gene>